<protein>
    <submittedName>
        <fullName evidence="2">Hemin ABC transporter substrate-binding protein</fullName>
    </submittedName>
</protein>
<comment type="caution">
    <text evidence="2">The sequence shown here is derived from an EMBL/GenBank/DDBJ whole genome shotgun (WGS) entry which is preliminary data.</text>
</comment>
<organism evidence="2 3">
    <name type="scientific">Alcanivorax profundi</name>
    <dbReference type="NCBI Taxonomy" id="2338368"/>
    <lineage>
        <taxon>Bacteria</taxon>
        <taxon>Pseudomonadati</taxon>
        <taxon>Pseudomonadota</taxon>
        <taxon>Gammaproteobacteria</taxon>
        <taxon>Oceanospirillales</taxon>
        <taxon>Alcanivoracaceae</taxon>
        <taxon>Alcanivorax</taxon>
    </lineage>
</organism>
<evidence type="ECO:0000313" key="2">
    <source>
        <dbReference type="EMBL" id="RJG19391.1"/>
    </source>
</evidence>
<dbReference type="Proteomes" id="UP000283734">
    <property type="component" value="Unassembled WGS sequence"/>
</dbReference>
<evidence type="ECO:0000259" key="1">
    <source>
        <dbReference type="PROSITE" id="PS50983"/>
    </source>
</evidence>
<name>A0A418Y1J6_9GAMM</name>
<gene>
    <name evidence="2" type="ORF">D4A39_00550</name>
</gene>
<feature type="domain" description="Fe/B12 periplasmic-binding" evidence="1">
    <location>
        <begin position="53"/>
        <end position="304"/>
    </location>
</feature>
<dbReference type="PANTHER" id="PTHR30535:SF4">
    <property type="entry name" value="HEMIN-BINDING PERIPLASMIC PROTEIN HMUT"/>
    <property type="match status" value="1"/>
</dbReference>
<dbReference type="PROSITE" id="PS50983">
    <property type="entry name" value="FE_B12_PBP"/>
    <property type="match status" value="1"/>
</dbReference>
<proteinExistence type="predicted"/>
<reference evidence="2 3" key="1">
    <citation type="submission" date="2018-09" db="EMBL/GenBank/DDBJ databases">
        <title>Alcanivorax profundi sp. nov., isolated from 1000 m-depth seawater of the Mariana Trench.</title>
        <authorList>
            <person name="Liu J."/>
        </authorList>
    </citation>
    <scope>NUCLEOTIDE SEQUENCE [LARGE SCALE GENOMIC DNA]</scope>
    <source>
        <strain evidence="2 3">MTEO17</strain>
    </source>
</reference>
<dbReference type="SUPFAM" id="SSF53807">
    <property type="entry name" value="Helical backbone' metal receptor"/>
    <property type="match status" value="1"/>
</dbReference>
<dbReference type="AlphaFoldDB" id="A0A418Y1J6"/>
<dbReference type="EMBL" id="QYYA01000001">
    <property type="protein sequence ID" value="RJG19391.1"/>
    <property type="molecule type" value="Genomic_DNA"/>
</dbReference>
<sequence length="308" mass="31733">MPLVICIPSYSRAVASENSASERGVVVRILEMIAGLSMGVMLTIQVQAAEPKRLVSADAGATNMIVALGLADSLVAVDVTSPASGDLAELPRIGYHRNLSAEGLLSLSPTHLVGTDHMGPDTTLSVLEGAGVELIRLPAAYSLPALKSNLQAMAEALGREAQAQSLLDRFAAQTAELQTHSLKGNKVAFILSARGGFRLAGAGSNAGQAMIDLLGADNVADFENYRSVSMESLLAMEPDVILVAGEMSSDPAAALLENQPLLAHTPAGKAGHIFTVDGATLVAGLSLAALDEAERVANAVQPSRPSGH</sequence>
<dbReference type="Pfam" id="PF01497">
    <property type="entry name" value="Peripla_BP_2"/>
    <property type="match status" value="1"/>
</dbReference>
<keyword evidence="3" id="KW-1185">Reference proteome</keyword>
<dbReference type="InterPro" id="IPR050902">
    <property type="entry name" value="ABC_Transporter_SBP"/>
</dbReference>
<dbReference type="PANTHER" id="PTHR30535">
    <property type="entry name" value="VITAMIN B12-BINDING PROTEIN"/>
    <property type="match status" value="1"/>
</dbReference>
<dbReference type="InterPro" id="IPR002491">
    <property type="entry name" value="ABC_transptr_periplasmic_BD"/>
</dbReference>
<evidence type="ECO:0000313" key="3">
    <source>
        <dbReference type="Proteomes" id="UP000283734"/>
    </source>
</evidence>
<dbReference type="Gene3D" id="3.40.50.1980">
    <property type="entry name" value="Nitrogenase molybdenum iron protein domain"/>
    <property type="match status" value="2"/>
</dbReference>
<accession>A0A418Y1J6</accession>